<evidence type="ECO:0000256" key="2">
    <source>
        <dbReference type="ARBA" id="ARBA00023125"/>
    </source>
</evidence>
<dbReference type="InterPro" id="IPR009057">
    <property type="entry name" value="Homeodomain-like_sf"/>
</dbReference>
<dbReference type="PROSITE" id="PS50977">
    <property type="entry name" value="HTH_TETR_2"/>
    <property type="match status" value="1"/>
</dbReference>
<protein>
    <submittedName>
        <fullName evidence="6">TetR/AcrR family transcriptional regulator</fullName>
    </submittedName>
</protein>
<accession>A0ABY9X8B6</accession>
<dbReference type="InterPro" id="IPR001647">
    <property type="entry name" value="HTH_TetR"/>
</dbReference>
<dbReference type="EMBL" id="CP043494">
    <property type="protein sequence ID" value="WNG51616.1"/>
    <property type="molecule type" value="Genomic_DNA"/>
</dbReference>
<dbReference type="RefSeq" id="WP_395811888.1">
    <property type="nucleotide sequence ID" value="NZ_CP043494.1"/>
</dbReference>
<evidence type="ECO:0000259" key="5">
    <source>
        <dbReference type="PROSITE" id="PS50977"/>
    </source>
</evidence>
<gene>
    <name evidence="6" type="ORF">F0U60_51460</name>
</gene>
<evidence type="ECO:0000313" key="6">
    <source>
        <dbReference type="EMBL" id="WNG51616.1"/>
    </source>
</evidence>
<reference evidence="6 7" key="1">
    <citation type="submission" date="2019-08" db="EMBL/GenBank/DDBJ databases">
        <title>Archangium and Cystobacter genomes.</title>
        <authorList>
            <person name="Chen I.-C.K."/>
            <person name="Wielgoss S."/>
        </authorList>
    </citation>
    <scope>NUCLEOTIDE SEQUENCE [LARGE SCALE GENOMIC DNA]</scope>
    <source>
        <strain evidence="6 7">Cbm 6</strain>
    </source>
</reference>
<feature type="DNA-binding region" description="H-T-H motif" evidence="4">
    <location>
        <begin position="32"/>
        <end position="51"/>
    </location>
</feature>
<dbReference type="Gene3D" id="1.10.10.60">
    <property type="entry name" value="Homeodomain-like"/>
    <property type="match status" value="1"/>
</dbReference>
<keyword evidence="7" id="KW-1185">Reference proteome</keyword>
<dbReference type="SUPFAM" id="SSF46689">
    <property type="entry name" value="Homeodomain-like"/>
    <property type="match status" value="1"/>
</dbReference>
<keyword evidence="3" id="KW-0804">Transcription</keyword>
<dbReference type="PANTHER" id="PTHR47506">
    <property type="entry name" value="TRANSCRIPTIONAL REGULATORY PROTEIN"/>
    <property type="match status" value="1"/>
</dbReference>
<proteinExistence type="predicted"/>
<dbReference type="Proteomes" id="UP001611383">
    <property type="component" value="Chromosome"/>
</dbReference>
<evidence type="ECO:0000256" key="1">
    <source>
        <dbReference type="ARBA" id="ARBA00023015"/>
    </source>
</evidence>
<dbReference type="Pfam" id="PF00440">
    <property type="entry name" value="TetR_N"/>
    <property type="match status" value="1"/>
</dbReference>
<dbReference type="InterPro" id="IPR036271">
    <property type="entry name" value="Tet_transcr_reg_TetR-rel_C_sf"/>
</dbReference>
<dbReference type="PRINTS" id="PR00455">
    <property type="entry name" value="HTHTETR"/>
</dbReference>
<dbReference type="SUPFAM" id="SSF48498">
    <property type="entry name" value="Tetracyclin repressor-like, C-terminal domain"/>
    <property type="match status" value="1"/>
</dbReference>
<keyword evidence="2 4" id="KW-0238">DNA-binding</keyword>
<keyword evidence="1" id="KW-0805">Transcription regulation</keyword>
<dbReference type="PANTHER" id="PTHR47506:SF7">
    <property type="entry name" value="TRANSCRIPTIONAL REGULATORY PROTEIN"/>
    <property type="match status" value="1"/>
</dbReference>
<dbReference type="Gene3D" id="1.10.357.10">
    <property type="entry name" value="Tetracycline Repressor, domain 2"/>
    <property type="match status" value="1"/>
</dbReference>
<organism evidence="6 7">
    <name type="scientific">Archangium minus</name>
    <dbReference type="NCBI Taxonomy" id="83450"/>
    <lineage>
        <taxon>Bacteria</taxon>
        <taxon>Pseudomonadati</taxon>
        <taxon>Myxococcota</taxon>
        <taxon>Myxococcia</taxon>
        <taxon>Myxococcales</taxon>
        <taxon>Cystobacterineae</taxon>
        <taxon>Archangiaceae</taxon>
        <taxon>Archangium</taxon>
    </lineage>
</organism>
<name>A0ABY9X8B6_9BACT</name>
<evidence type="ECO:0000256" key="4">
    <source>
        <dbReference type="PROSITE-ProRule" id="PRU00335"/>
    </source>
</evidence>
<evidence type="ECO:0000256" key="3">
    <source>
        <dbReference type="ARBA" id="ARBA00023163"/>
    </source>
</evidence>
<feature type="domain" description="HTH tetR-type" evidence="5">
    <location>
        <begin position="9"/>
        <end position="69"/>
    </location>
</feature>
<sequence>MRVSKKKAEENRVALLRAASQLFRQRGIDGVGVAEVAKAAGLTHGALYAHFPSKDALVAEAFSYGFERNLAEARASAPDRRPSFEEHLAGLFSSEARDKLETGCPMTASASEIARQGNAVSARFAGVFEEVVTMLEESLEEVVPATKRRRLAVAAVAAQIGAIAVSRAVAKADKALADEVLESTRKTLSAACKVETASVRESSLRQRE</sequence>
<dbReference type="InterPro" id="IPR054156">
    <property type="entry name" value="YxaF_TetR_C"/>
</dbReference>
<evidence type="ECO:0000313" key="7">
    <source>
        <dbReference type="Proteomes" id="UP001611383"/>
    </source>
</evidence>
<dbReference type="Pfam" id="PF21993">
    <property type="entry name" value="TetR_C_13_2"/>
    <property type="match status" value="1"/>
</dbReference>